<reference evidence="1 2" key="1">
    <citation type="submission" date="2015-04" db="EMBL/GenBank/DDBJ databases">
        <authorList>
            <person name="Hodson T.S."/>
            <person name="Hyde J.R."/>
            <person name="Schouten J.T."/>
            <person name="Crockett J.T."/>
            <person name="Smith T.A."/>
            <person name="Merrill B.D."/>
            <person name="Crook M.B."/>
            <person name="Griffitts J.S."/>
            <person name="Burnett S.H."/>
            <person name="Grose J.H."/>
            <person name="Breakwell D.P."/>
        </authorList>
    </citation>
    <scope>NUCLEOTIDE SEQUENCE [LARGE SCALE GENOMIC DNA]</scope>
</reference>
<dbReference type="RefSeq" id="YP_009212595.1">
    <property type="nucleotide sequence ID" value="NC_028945.1"/>
</dbReference>
<accession>A0A0F6SJ56</accession>
<sequence length="76" mass="9212">MTHDWRKSQDFAEYVKRRKLLYYTPPWARNSSAAKKIQLGHQETIDRLEAQYPDFPKLTPYMLRGNHEHFRYRGDG</sequence>
<dbReference type="GeneID" id="26639090"/>
<evidence type="ECO:0000313" key="1">
    <source>
        <dbReference type="EMBL" id="AKF13618.1"/>
    </source>
</evidence>
<gene>
    <name evidence="1" type="ORF">PHIN3_355</name>
</gene>
<organism evidence="1 2">
    <name type="scientific">Sinorhizobium phage phiN3</name>
    <dbReference type="NCBI Taxonomy" id="1647405"/>
    <lineage>
        <taxon>Viruses</taxon>
        <taxon>Duplodnaviria</taxon>
        <taxon>Heunggongvirae</taxon>
        <taxon>Uroviricota</taxon>
        <taxon>Caudoviricetes</taxon>
        <taxon>Emdodecavirus</taxon>
        <taxon>Emdodecavirus N3</taxon>
    </lineage>
</organism>
<name>A0A0F6SJ56_9CAUD</name>
<dbReference type="KEGG" id="vg:26639090"/>
<protein>
    <submittedName>
        <fullName evidence="1">Uncharacterized protein</fullName>
    </submittedName>
</protein>
<dbReference type="EMBL" id="KR052482">
    <property type="protein sequence ID" value="AKF13618.1"/>
    <property type="molecule type" value="Genomic_DNA"/>
</dbReference>
<keyword evidence="2" id="KW-1185">Reference proteome</keyword>
<dbReference type="Proteomes" id="UP000202958">
    <property type="component" value="Segment"/>
</dbReference>
<proteinExistence type="predicted"/>
<evidence type="ECO:0000313" key="2">
    <source>
        <dbReference type="Proteomes" id="UP000202958"/>
    </source>
</evidence>